<dbReference type="RefSeq" id="WP_152520291.1">
    <property type="nucleotide sequence ID" value="NZ_BJYV01000009.1"/>
</dbReference>
<evidence type="ECO:0000313" key="1">
    <source>
        <dbReference type="EMBL" id="GEO21805.1"/>
    </source>
</evidence>
<proteinExistence type="predicted"/>
<reference evidence="1 2" key="1">
    <citation type="submission" date="2019-07" db="EMBL/GenBank/DDBJ databases">
        <title>Whole genome shotgun sequence of Cyclobacterium qasimii NBRC 106168.</title>
        <authorList>
            <person name="Hosoyama A."/>
            <person name="Uohara A."/>
            <person name="Ohji S."/>
            <person name="Ichikawa N."/>
        </authorList>
    </citation>
    <scope>NUCLEOTIDE SEQUENCE [LARGE SCALE GENOMIC DNA]</scope>
    <source>
        <strain evidence="1 2">NBRC 106168</strain>
    </source>
</reference>
<dbReference type="EMBL" id="BJYV01000009">
    <property type="protein sequence ID" value="GEO21805.1"/>
    <property type="molecule type" value="Genomic_DNA"/>
</dbReference>
<gene>
    <name evidence="1" type="ORF">CQA01_23390</name>
</gene>
<evidence type="ECO:0000313" key="2">
    <source>
        <dbReference type="Proteomes" id="UP000321301"/>
    </source>
</evidence>
<protein>
    <submittedName>
        <fullName evidence="1">Uncharacterized protein</fullName>
    </submittedName>
</protein>
<dbReference type="AlphaFoldDB" id="A0A512CCA1"/>
<keyword evidence="2" id="KW-1185">Reference proteome</keyword>
<comment type="caution">
    <text evidence="1">The sequence shown here is derived from an EMBL/GenBank/DDBJ whole genome shotgun (WGS) entry which is preliminary data.</text>
</comment>
<organism evidence="1 2">
    <name type="scientific">Cyclobacterium qasimii</name>
    <dbReference type="NCBI Taxonomy" id="1350429"/>
    <lineage>
        <taxon>Bacteria</taxon>
        <taxon>Pseudomonadati</taxon>
        <taxon>Bacteroidota</taxon>
        <taxon>Cytophagia</taxon>
        <taxon>Cytophagales</taxon>
        <taxon>Cyclobacteriaceae</taxon>
        <taxon>Cyclobacterium</taxon>
    </lineage>
</organism>
<dbReference type="Proteomes" id="UP000321301">
    <property type="component" value="Unassembled WGS sequence"/>
</dbReference>
<sequence>MPRERILLTVTTYPLPSKSYDELVCTAGLREDGSWIRVYPMPLSFLKGLKSTGKVKSRKYTWIELNLDKRLDDFRPESHSLTDYGFKDLKVGESLDTKLNWAKRKAFV</sequence>
<name>A0A512CCA1_9BACT</name>
<accession>A0A512CCA1</accession>